<reference evidence="3 4" key="2">
    <citation type="journal article" date="2017" name="Genome Biol.">
        <title>New reference genome sequences of hot pepper reveal the massive evolution of plant disease-resistance genes by retroduplication.</title>
        <authorList>
            <person name="Kim S."/>
            <person name="Park J."/>
            <person name="Yeom S.I."/>
            <person name="Kim Y.M."/>
            <person name="Seo E."/>
            <person name="Kim K.T."/>
            <person name="Kim M.S."/>
            <person name="Lee J.M."/>
            <person name="Cheong K."/>
            <person name="Shin H.S."/>
            <person name="Kim S.B."/>
            <person name="Han K."/>
            <person name="Lee J."/>
            <person name="Park M."/>
            <person name="Lee H.A."/>
            <person name="Lee H.Y."/>
            <person name="Lee Y."/>
            <person name="Oh S."/>
            <person name="Lee J.H."/>
            <person name="Choi E."/>
            <person name="Choi E."/>
            <person name="Lee S.E."/>
            <person name="Jeon J."/>
            <person name="Kim H."/>
            <person name="Choi G."/>
            <person name="Song H."/>
            <person name="Lee J."/>
            <person name="Lee S.C."/>
            <person name="Kwon J.K."/>
            <person name="Lee H.Y."/>
            <person name="Koo N."/>
            <person name="Hong Y."/>
            <person name="Kim R.W."/>
            <person name="Kang W.H."/>
            <person name="Huh J.H."/>
            <person name="Kang B.C."/>
            <person name="Yang T.J."/>
            <person name="Lee Y.H."/>
            <person name="Bennetzen J.L."/>
            <person name="Choi D."/>
        </authorList>
    </citation>
    <scope>NUCLEOTIDE SEQUENCE [LARGE SCALE GENOMIC DNA]</scope>
    <source>
        <strain evidence="4">cv. CM334</strain>
    </source>
</reference>
<sequence length="458" mass="51942">MVSKRTETESSPSKGTSEATRLHPPLYELSLQALSQSGAEYNEHGEEEYFKRYDADANSPFTKELVKAFSIDRYPMRMQCDGATYLTSDFMVKSAMGKSFDAFKKILQEKKLDAYFRDNCFGKYLDLPENNNACFQIKMVYELLKHRFMYENKDKIDEVWINYCGMPVCFGWKEFVIVTGLKCYPPSQVIPILIQKKHPAHPKKAKPIRVIVMTCSEQSRVEDVIFLTLQSVQTLSNPKVIDRIKMELFGATTITRKIILEGGLVVVNGDVGSGSGAAVGANDAPLTVFKVNHYEYDHTSYTNFASPSECSACKCQDCRAKHDVMINAINALTASVKEFTSKRGLIPSKRILFPSVSLEIRAKRRRRVISRALSGIQKSEIATPLSACCTEQRTMSKGEKHELKKKKLLLNNIDNMLLFLWKYGEQKVQKPYASDNEDPQQAKPNFISPDEEQLVHTE</sequence>
<feature type="domain" description="DUF1985" evidence="2">
    <location>
        <begin position="154"/>
        <end position="203"/>
    </location>
</feature>
<evidence type="ECO:0000313" key="3">
    <source>
        <dbReference type="EMBL" id="PHT76223.1"/>
    </source>
</evidence>
<dbReference type="EMBL" id="AYRZ02000007">
    <property type="protein sequence ID" value="PHT76223.1"/>
    <property type="molecule type" value="Genomic_DNA"/>
</dbReference>
<feature type="region of interest" description="Disordered" evidence="1">
    <location>
        <begin position="1"/>
        <end position="23"/>
    </location>
</feature>
<name>A0A2G2Z2M1_CAPAN</name>
<evidence type="ECO:0000313" key="4">
    <source>
        <dbReference type="Proteomes" id="UP000222542"/>
    </source>
</evidence>
<dbReference type="InterPro" id="IPR015410">
    <property type="entry name" value="DUF1985"/>
</dbReference>
<keyword evidence="4" id="KW-1185">Reference proteome</keyword>
<accession>A0A2G2Z2M1</accession>
<dbReference type="PANTHER" id="PTHR48449">
    <property type="entry name" value="DUF1985 DOMAIN-CONTAINING PROTEIN"/>
    <property type="match status" value="1"/>
</dbReference>
<reference evidence="3 4" key="1">
    <citation type="journal article" date="2014" name="Nat. Genet.">
        <title>Genome sequence of the hot pepper provides insights into the evolution of pungency in Capsicum species.</title>
        <authorList>
            <person name="Kim S."/>
            <person name="Park M."/>
            <person name="Yeom S.I."/>
            <person name="Kim Y.M."/>
            <person name="Lee J.M."/>
            <person name="Lee H.A."/>
            <person name="Seo E."/>
            <person name="Choi J."/>
            <person name="Cheong K."/>
            <person name="Kim K.T."/>
            <person name="Jung K."/>
            <person name="Lee G.W."/>
            <person name="Oh S.K."/>
            <person name="Bae C."/>
            <person name="Kim S.B."/>
            <person name="Lee H.Y."/>
            <person name="Kim S.Y."/>
            <person name="Kim M.S."/>
            <person name="Kang B.C."/>
            <person name="Jo Y.D."/>
            <person name="Yang H.B."/>
            <person name="Jeong H.J."/>
            <person name="Kang W.H."/>
            <person name="Kwon J.K."/>
            <person name="Shin C."/>
            <person name="Lim J.Y."/>
            <person name="Park J.H."/>
            <person name="Huh J.H."/>
            <person name="Kim J.S."/>
            <person name="Kim B.D."/>
            <person name="Cohen O."/>
            <person name="Paran I."/>
            <person name="Suh M.C."/>
            <person name="Lee S.B."/>
            <person name="Kim Y.K."/>
            <person name="Shin Y."/>
            <person name="Noh S.J."/>
            <person name="Park J."/>
            <person name="Seo Y.S."/>
            <person name="Kwon S.Y."/>
            <person name="Kim H.A."/>
            <person name="Park J.M."/>
            <person name="Kim H.J."/>
            <person name="Choi S.B."/>
            <person name="Bosland P.W."/>
            <person name="Reeves G."/>
            <person name="Jo S.H."/>
            <person name="Lee B.W."/>
            <person name="Cho H.T."/>
            <person name="Choi H.S."/>
            <person name="Lee M.S."/>
            <person name="Yu Y."/>
            <person name="Do Choi Y."/>
            <person name="Park B.S."/>
            <person name="van Deynze A."/>
            <person name="Ashrafi H."/>
            <person name="Hill T."/>
            <person name="Kim W.T."/>
            <person name="Pai H.S."/>
            <person name="Ahn H.K."/>
            <person name="Yeam I."/>
            <person name="Giovannoni J.J."/>
            <person name="Rose J.K."/>
            <person name="Sorensen I."/>
            <person name="Lee S.J."/>
            <person name="Kim R.W."/>
            <person name="Choi I.Y."/>
            <person name="Choi B.S."/>
            <person name="Lim J.S."/>
            <person name="Lee Y.H."/>
            <person name="Choi D."/>
        </authorList>
    </citation>
    <scope>NUCLEOTIDE SEQUENCE [LARGE SCALE GENOMIC DNA]</scope>
    <source>
        <strain evidence="4">cv. CM334</strain>
    </source>
</reference>
<organism evidence="3 4">
    <name type="scientific">Capsicum annuum</name>
    <name type="common">Capsicum pepper</name>
    <dbReference type="NCBI Taxonomy" id="4072"/>
    <lineage>
        <taxon>Eukaryota</taxon>
        <taxon>Viridiplantae</taxon>
        <taxon>Streptophyta</taxon>
        <taxon>Embryophyta</taxon>
        <taxon>Tracheophyta</taxon>
        <taxon>Spermatophyta</taxon>
        <taxon>Magnoliopsida</taxon>
        <taxon>eudicotyledons</taxon>
        <taxon>Gunneridae</taxon>
        <taxon>Pentapetalae</taxon>
        <taxon>asterids</taxon>
        <taxon>lamiids</taxon>
        <taxon>Solanales</taxon>
        <taxon>Solanaceae</taxon>
        <taxon>Solanoideae</taxon>
        <taxon>Capsiceae</taxon>
        <taxon>Capsicum</taxon>
    </lineage>
</organism>
<dbReference type="Proteomes" id="UP000222542">
    <property type="component" value="Unassembled WGS sequence"/>
</dbReference>
<gene>
    <name evidence="3" type="ORF">T459_19745</name>
</gene>
<feature type="compositionally biased region" description="Polar residues" evidence="1">
    <location>
        <begin position="9"/>
        <end position="19"/>
    </location>
</feature>
<dbReference type="AlphaFoldDB" id="A0A2G2Z2M1"/>
<evidence type="ECO:0000256" key="1">
    <source>
        <dbReference type="SAM" id="MobiDB-lite"/>
    </source>
</evidence>
<dbReference type="PANTHER" id="PTHR48449:SF1">
    <property type="entry name" value="DUF1985 DOMAIN-CONTAINING PROTEIN"/>
    <property type="match status" value="1"/>
</dbReference>
<comment type="caution">
    <text evidence="3">The sequence shown here is derived from an EMBL/GenBank/DDBJ whole genome shotgun (WGS) entry which is preliminary data.</text>
</comment>
<feature type="region of interest" description="Disordered" evidence="1">
    <location>
        <begin position="430"/>
        <end position="458"/>
    </location>
</feature>
<dbReference type="Pfam" id="PF09331">
    <property type="entry name" value="DUF1985"/>
    <property type="match status" value="1"/>
</dbReference>
<protein>
    <recommendedName>
        <fullName evidence="2">DUF1985 domain-containing protein</fullName>
    </recommendedName>
</protein>
<dbReference type="Gramene" id="PHT76223">
    <property type="protein sequence ID" value="PHT76223"/>
    <property type="gene ID" value="T459_19745"/>
</dbReference>
<evidence type="ECO:0000259" key="2">
    <source>
        <dbReference type="Pfam" id="PF09331"/>
    </source>
</evidence>
<proteinExistence type="predicted"/>